<comment type="similarity">
    <text evidence="1">Belongs to the UPF0065 (bug) family.</text>
</comment>
<protein>
    <submittedName>
        <fullName evidence="3">Tripartite tricarboxylate transporter substrate binding protein</fullName>
    </submittedName>
</protein>
<dbReference type="Pfam" id="PF03401">
    <property type="entry name" value="TctC"/>
    <property type="match status" value="1"/>
</dbReference>
<evidence type="ECO:0000313" key="4">
    <source>
        <dbReference type="Proteomes" id="UP000282957"/>
    </source>
</evidence>
<evidence type="ECO:0000256" key="2">
    <source>
        <dbReference type="SAM" id="SignalP"/>
    </source>
</evidence>
<feature type="signal peptide" evidence="2">
    <location>
        <begin position="1"/>
        <end position="21"/>
    </location>
</feature>
<dbReference type="AlphaFoldDB" id="A0A437MJV1"/>
<evidence type="ECO:0000256" key="1">
    <source>
        <dbReference type="ARBA" id="ARBA00006987"/>
    </source>
</evidence>
<organism evidence="3 4">
    <name type="scientific">Rhodovarius crocodyli</name>
    <dbReference type="NCBI Taxonomy" id="1979269"/>
    <lineage>
        <taxon>Bacteria</taxon>
        <taxon>Pseudomonadati</taxon>
        <taxon>Pseudomonadota</taxon>
        <taxon>Alphaproteobacteria</taxon>
        <taxon>Acetobacterales</taxon>
        <taxon>Roseomonadaceae</taxon>
        <taxon>Rhodovarius</taxon>
    </lineage>
</organism>
<name>A0A437MJV1_9PROT</name>
<dbReference type="Proteomes" id="UP000282957">
    <property type="component" value="Unassembled WGS sequence"/>
</dbReference>
<dbReference type="Gene3D" id="3.40.190.150">
    <property type="entry name" value="Bordetella uptake gene, domain 1"/>
    <property type="match status" value="1"/>
</dbReference>
<dbReference type="InterPro" id="IPR005064">
    <property type="entry name" value="BUG"/>
</dbReference>
<proteinExistence type="inferred from homology"/>
<accession>A0A437MJV1</accession>
<dbReference type="RefSeq" id="WP_127787167.1">
    <property type="nucleotide sequence ID" value="NZ_SACL01000002.1"/>
</dbReference>
<keyword evidence="4" id="KW-1185">Reference proteome</keyword>
<comment type="caution">
    <text evidence="3">The sequence shown here is derived from an EMBL/GenBank/DDBJ whole genome shotgun (WGS) entry which is preliminary data.</text>
</comment>
<dbReference type="PANTHER" id="PTHR42928:SF5">
    <property type="entry name" value="BLR1237 PROTEIN"/>
    <property type="match status" value="1"/>
</dbReference>
<sequence>MTLRRTLLGAAPALLAAPALAQTSFATRPIRMVVGYPPGGTTDVAARLMAPRMQAMLGQPVVVENRTGASGNIGTEYVVRAPADGHTILMGTIGALSINPTLYGNLPFDPQTDLTPITRVAQIVNVLAVPTSKPWRTAADVVAAARANPLTYGSSGSGGAGHLAGEQLNVMAGLRNIHAPYRGGAPMITDIANGTLDFGFTPVSGAKPLADAGRLRILAVSTLARSAQIPDVPALAETPGLAGFDMQDWSALMAPKGLPAAIQQALHAAAVAALAEPELVAAFTQRALDATPSSPEETAAFLRAETAKWTPIIRASGATPT</sequence>
<dbReference type="PANTHER" id="PTHR42928">
    <property type="entry name" value="TRICARBOXYLATE-BINDING PROTEIN"/>
    <property type="match status" value="1"/>
</dbReference>
<reference evidence="3 4" key="1">
    <citation type="submission" date="2019-01" db="EMBL/GenBank/DDBJ databases">
        <authorList>
            <person name="Chen W.-M."/>
        </authorList>
    </citation>
    <scope>NUCLEOTIDE SEQUENCE [LARGE SCALE GENOMIC DNA]</scope>
    <source>
        <strain evidence="3 4">CCP-6</strain>
    </source>
</reference>
<dbReference type="SUPFAM" id="SSF53850">
    <property type="entry name" value="Periplasmic binding protein-like II"/>
    <property type="match status" value="1"/>
</dbReference>
<evidence type="ECO:0000313" key="3">
    <source>
        <dbReference type="EMBL" id="RVT97938.1"/>
    </source>
</evidence>
<dbReference type="PIRSF" id="PIRSF017082">
    <property type="entry name" value="YflP"/>
    <property type="match status" value="1"/>
</dbReference>
<gene>
    <name evidence="3" type="ORF">EOD42_09135</name>
</gene>
<keyword evidence="2" id="KW-0732">Signal</keyword>
<dbReference type="OrthoDB" id="7250553at2"/>
<dbReference type="Gene3D" id="3.40.190.10">
    <property type="entry name" value="Periplasmic binding protein-like II"/>
    <property type="match status" value="1"/>
</dbReference>
<dbReference type="InterPro" id="IPR042100">
    <property type="entry name" value="Bug_dom1"/>
</dbReference>
<feature type="chain" id="PRO_5019264269" evidence="2">
    <location>
        <begin position="22"/>
        <end position="321"/>
    </location>
</feature>
<dbReference type="EMBL" id="SACL01000002">
    <property type="protein sequence ID" value="RVT97938.1"/>
    <property type="molecule type" value="Genomic_DNA"/>
</dbReference>